<dbReference type="AlphaFoldDB" id="A0A1D2NFP5"/>
<dbReference type="Proteomes" id="UP000094527">
    <property type="component" value="Unassembled WGS sequence"/>
</dbReference>
<dbReference type="InterPro" id="IPR014756">
    <property type="entry name" value="Ig_E-set"/>
</dbReference>
<dbReference type="STRING" id="48709.A0A1D2NFP5"/>
<evidence type="ECO:0000313" key="4">
    <source>
        <dbReference type="Proteomes" id="UP000094527"/>
    </source>
</evidence>
<sequence>MSFQPPAAICLFVLIIASVLGEFGTPIKVRNCPGESPKASLAAVYIENCSQEPCIFRKGQNVTMEMDLEFCKLTIIIIPTLLTQLYINFEKDHFNFKAEGVQSLRAKLYALVLGVPVLWDGINPEACQDIISEGPRCPLSAGDYITYGVNLYVNPIYPTVTADVKYMLLDENKRTQICWIVKASVK</sequence>
<comment type="caution">
    <text evidence="3">The sequence shown here is derived from an EMBL/GenBank/DDBJ whole genome shotgun (WGS) entry which is preliminary data.</text>
</comment>
<dbReference type="InterPro" id="IPR003172">
    <property type="entry name" value="ML_dom"/>
</dbReference>
<dbReference type="EMBL" id="LJIJ01000055">
    <property type="protein sequence ID" value="ODN04090.1"/>
    <property type="molecule type" value="Genomic_DNA"/>
</dbReference>
<organism evidence="3 4">
    <name type="scientific">Orchesella cincta</name>
    <name type="common">Springtail</name>
    <name type="synonym">Podura cincta</name>
    <dbReference type="NCBI Taxonomy" id="48709"/>
    <lineage>
        <taxon>Eukaryota</taxon>
        <taxon>Metazoa</taxon>
        <taxon>Ecdysozoa</taxon>
        <taxon>Arthropoda</taxon>
        <taxon>Hexapoda</taxon>
        <taxon>Collembola</taxon>
        <taxon>Entomobryomorpha</taxon>
        <taxon>Entomobryoidea</taxon>
        <taxon>Orchesellidae</taxon>
        <taxon>Orchesellinae</taxon>
        <taxon>Orchesella</taxon>
    </lineage>
</organism>
<keyword evidence="1" id="KW-0732">Signal</keyword>
<feature type="domain" description="MD-2-related lipid-recognition" evidence="2">
    <location>
        <begin position="29"/>
        <end position="183"/>
    </location>
</feature>
<dbReference type="SMART" id="SM00737">
    <property type="entry name" value="ML"/>
    <property type="match status" value="1"/>
</dbReference>
<dbReference type="OMA" id="QCKNKPF"/>
<dbReference type="SUPFAM" id="SSF81296">
    <property type="entry name" value="E set domains"/>
    <property type="match status" value="2"/>
</dbReference>
<feature type="signal peptide" evidence="1">
    <location>
        <begin position="1"/>
        <end position="21"/>
    </location>
</feature>
<protein>
    <submittedName>
        <fullName evidence="3">Epididymal secretory protein E1</fullName>
    </submittedName>
</protein>
<feature type="chain" id="PRO_5008905497" evidence="1">
    <location>
        <begin position="22"/>
        <end position="186"/>
    </location>
</feature>
<dbReference type="Pfam" id="PF02221">
    <property type="entry name" value="E1_DerP2_DerF2"/>
    <property type="match status" value="1"/>
</dbReference>
<evidence type="ECO:0000313" key="3">
    <source>
        <dbReference type="EMBL" id="ODN04090.1"/>
    </source>
</evidence>
<evidence type="ECO:0000259" key="2">
    <source>
        <dbReference type="SMART" id="SM00737"/>
    </source>
</evidence>
<reference evidence="3 4" key="1">
    <citation type="journal article" date="2016" name="Genome Biol. Evol.">
        <title>Gene Family Evolution Reflects Adaptation to Soil Environmental Stressors in the Genome of the Collembolan Orchesella cincta.</title>
        <authorList>
            <person name="Faddeeva-Vakhrusheva A."/>
            <person name="Derks M.F."/>
            <person name="Anvar S.Y."/>
            <person name="Agamennone V."/>
            <person name="Suring W."/>
            <person name="Smit S."/>
            <person name="van Straalen N.M."/>
            <person name="Roelofs D."/>
        </authorList>
    </citation>
    <scope>NUCLEOTIDE SEQUENCE [LARGE SCALE GENOMIC DNA]</scope>
    <source>
        <tissue evidence="3">Mixed pool</tissue>
    </source>
</reference>
<keyword evidence="4" id="KW-1185">Reference proteome</keyword>
<dbReference type="OrthoDB" id="6489092at2759"/>
<dbReference type="Gene3D" id="2.60.40.770">
    <property type="match status" value="1"/>
</dbReference>
<gene>
    <name evidence="3" type="ORF">Ocin01_02575</name>
</gene>
<accession>A0A1D2NFP5</accession>
<proteinExistence type="predicted"/>
<name>A0A1D2NFP5_ORCCI</name>
<evidence type="ECO:0000256" key="1">
    <source>
        <dbReference type="SAM" id="SignalP"/>
    </source>
</evidence>